<organism evidence="3 4">
    <name type="scientific">Ambispora leptoticha</name>
    <dbReference type="NCBI Taxonomy" id="144679"/>
    <lineage>
        <taxon>Eukaryota</taxon>
        <taxon>Fungi</taxon>
        <taxon>Fungi incertae sedis</taxon>
        <taxon>Mucoromycota</taxon>
        <taxon>Glomeromycotina</taxon>
        <taxon>Glomeromycetes</taxon>
        <taxon>Archaeosporales</taxon>
        <taxon>Ambisporaceae</taxon>
        <taxon>Ambispora</taxon>
    </lineage>
</organism>
<evidence type="ECO:0000259" key="2">
    <source>
        <dbReference type="PROSITE" id="PS50975"/>
    </source>
</evidence>
<keyword evidence="1" id="KW-0067">ATP-binding</keyword>
<sequence>MKTFVKTPRGIPHDELFDISLRKALPPNFHFKRFSNTNLRVISSNEGKNVYFLGLDLGLNASSVRTLVQDKYLTWLLLNEKEETKVYNMPLNMKFFIGYGRELIGHRKLITKELYDLIEKEKKLVLKPTNGDGGFKVFKVENKMQIDHALKSLGFETSFIATNFIEIREEYRVLAYRPEDKLEVLMCLKKVPMIIKGDGKKTIKELVHYKFSQAREGIAYEEIWKDVEEMLVARKLCFGDVLPGGAEINITWKHNQRWGSEITVIERNNIPDKILDIARNAFQVLNMNFGCVDVAKCEKLEKDTMDYVILEANTAALGELLSYCSQEELIQLFKKLINHLIKNRVITEAILDTVKNAPTEDKRETKQIITTYEEKASLKKQCINEACKSLEISAKFYSYDYLSVIDNKIFMINFDLGIENTTAVDICKNKDITSQVLKFANVPSIEHKLFKISEGFSDLGEFIQQAKEWNMDVVVKKREGSGGKGVFHVQDEIELEKLLINEMEEGIVMSPYIDIKNEYRVLILNGEQLCIYKKNKLYLVGDGKSSLLELIIMKIKDKELRNKIIFDFLNKKKASLDYVVKENEKYFLTWKHNLDQGSTPEISEDSKLNIQLLDLASRSIRAIGMSYAAVDIIETSNDGKLYVLEVNGTPTFYHYIGFYGKENFSRILQKLIKVQLQRLQTNTRLLKSEPIYTI</sequence>
<dbReference type="EMBL" id="CAJVPS010005450">
    <property type="protein sequence ID" value="CAG8614999.1"/>
    <property type="molecule type" value="Genomic_DNA"/>
</dbReference>
<evidence type="ECO:0000313" key="3">
    <source>
        <dbReference type="EMBL" id="CAG8614999.1"/>
    </source>
</evidence>
<dbReference type="GO" id="GO:0046872">
    <property type="term" value="F:metal ion binding"/>
    <property type="evidence" value="ECO:0007669"/>
    <property type="project" value="InterPro"/>
</dbReference>
<dbReference type="OrthoDB" id="10316647at2759"/>
<feature type="domain" description="ATP-grasp" evidence="2">
    <location>
        <begin position="434"/>
        <end position="676"/>
    </location>
</feature>
<proteinExistence type="predicted"/>
<gene>
    <name evidence="3" type="ORF">ALEPTO_LOCUS8717</name>
</gene>
<dbReference type="PANTHER" id="PTHR21621:SF0">
    <property type="entry name" value="BETA-CITRYLGLUTAMATE SYNTHASE B-RELATED"/>
    <property type="match status" value="1"/>
</dbReference>
<dbReference type="SUPFAM" id="SSF56059">
    <property type="entry name" value="Glutathione synthetase ATP-binding domain-like"/>
    <property type="match status" value="2"/>
</dbReference>
<dbReference type="Pfam" id="PF08443">
    <property type="entry name" value="RimK"/>
    <property type="match status" value="1"/>
</dbReference>
<evidence type="ECO:0000256" key="1">
    <source>
        <dbReference type="PROSITE-ProRule" id="PRU00409"/>
    </source>
</evidence>
<dbReference type="GO" id="GO:0018169">
    <property type="term" value="F:ribosomal S6-glutamic acid ligase activity"/>
    <property type="evidence" value="ECO:0007669"/>
    <property type="project" value="TreeGrafter"/>
</dbReference>
<dbReference type="GO" id="GO:0005737">
    <property type="term" value="C:cytoplasm"/>
    <property type="evidence" value="ECO:0007669"/>
    <property type="project" value="TreeGrafter"/>
</dbReference>
<protein>
    <submittedName>
        <fullName evidence="3">1989_t:CDS:1</fullName>
    </submittedName>
</protein>
<dbReference type="Gene3D" id="3.30.470.20">
    <property type="entry name" value="ATP-grasp fold, B domain"/>
    <property type="match status" value="3"/>
</dbReference>
<dbReference type="PANTHER" id="PTHR21621">
    <property type="entry name" value="RIBOSOMAL PROTEIN S6 MODIFICATION PROTEIN"/>
    <property type="match status" value="1"/>
</dbReference>
<name>A0A9N9CTE9_9GLOM</name>
<dbReference type="Proteomes" id="UP000789508">
    <property type="component" value="Unassembled WGS sequence"/>
</dbReference>
<dbReference type="GO" id="GO:0005524">
    <property type="term" value="F:ATP binding"/>
    <property type="evidence" value="ECO:0007669"/>
    <property type="project" value="UniProtKB-UniRule"/>
</dbReference>
<evidence type="ECO:0000313" key="4">
    <source>
        <dbReference type="Proteomes" id="UP000789508"/>
    </source>
</evidence>
<dbReference type="AlphaFoldDB" id="A0A9N9CTE9"/>
<keyword evidence="4" id="KW-1185">Reference proteome</keyword>
<dbReference type="PROSITE" id="PS50975">
    <property type="entry name" value="ATP_GRASP"/>
    <property type="match status" value="1"/>
</dbReference>
<dbReference type="InterPro" id="IPR013651">
    <property type="entry name" value="ATP-grasp_RimK-type"/>
</dbReference>
<comment type="caution">
    <text evidence="3">The sequence shown here is derived from an EMBL/GenBank/DDBJ whole genome shotgun (WGS) entry which is preliminary data.</text>
</comment>
<reference evidence="3" key="1">
    <citation type="submission" date="2021-06" db="EMBL/GenBank/DDBJ databases">
        <authorList>
            <person name="Kallberg Y."/>
            <person name="Tangrot J."/>
            <person name="Rosling A."/>
        </authorList>
    </citation>
    <scope>NUCLEOTIDE SEQUENCE</scope>
    <source>
        <strain evidence="3">FL130A</strain>
    </source>
</reference>
<keyword evidence="1" id="KW-0547">Nucleotide-binding</keyword>
<dbReference type="InterPro" id="IPR011761">
    <property type="entry name" value="ATP-grasp"/>
</dbReference>
<accession>A0A9N9CTE9</accession>